<keyword evidence="2" id="KW-1185">Reference proteome</keyword>
<dbReference type="Proteomes" id="UP001233360">
    <property type="component" value="Unassembled WGS sequence"/>
</dbReference>
<organism evidence="1 2">
    <name type="scientific">Acinetobacter baylyi</name>
    <dbReference type="NCBI Taxonomy" id="202950"/>
    <lineage>
        <taxon>Bacteria</taxon>
        <taxon>Pseudomonadati</taxon>
        <taxon>Pseudomonadota</taxon>
        <taxon>Gammaproteobacteria</taxon>
        <taxon>Moraxellales</taxon>
        <taxon>Moraxellaceae</taxon>
        <taxon>Acinetobacter</taxon>
    </lineage>
</organism>
<sequence length="74" mass="8694">MIVERYLDSDCDSGVYAYEIGEEYIRVQFDRSFKIYTYSYLSAGASRVEDMKRLARNGNGLNSYIMRYAKTSYE</sequence>
<gene>
    <name evidence="1" type="ORF">QE380_002997</name>
</gene>
<reference evidence="1 2" key="1">
    <citation type="submission" date="2023-07" db="EMBL/GenBank/DDBJ databases">
        <title>Functional and genomic diversity of the sorghum phyllosphere microbiome.</title>
        <authorList>
            <person name="Shade A."/>
        </authorList>
    </citation>
    <scope>NUCLEOTIDE SEQUENCE [LARGE SCALE GENOMIC DNA]</scope>
    <source>
        <strain evidence="1 2">SORGH_AS_0887</strain>
    </source>
</reference>
<evidence type="ECO:0000313" key="2">
    <source>
        <dbReference type="Proteomes" id="UP001233360"/>
    </source>
</evidence>
<evidence type="ECO:0008006" key="3">
    <source>
        <dbReference type="Google" id="ProtNLM"/>
    </source>
</evidence>
<name>A0ABU0UZU6_ACIBI</name>
<proteinExistence type="predicted"/>
<comment type="caution">
    <text evidence="1">The sequence shown here is derived from an EMBL/GenBank/DDBJ whole genome shotgun (WGS) entry which is preliminary data.</text>
</comment>
<accession>A0ABU0UZU6</accession>
<dbReference type="EMBL" id="JAUTBK010000002">
    <property type="protein sequence ID" value="MDQ1210074.1"/>
    <property type="molecule type" value="Genomic_DNA"/>
</dbReference>
<protein>
    <recommendedName>
        <fullName evidence="3">KTSC domain-containing protein</fullName>
    </recommendedName>
</protein>
<evidence type="ECO:0000313" key="1">
    <source>
        <dbReference type="EMBL" id="MDQ1210074.1"/>
    </source>
</evidence>